<proteinExistence type="inferred from homology"/>
<dbReference type="SUPFAM" id="SSF52540">
    <property type="entry name" value="P-loop containing nucleoside triphosphate hydrolases"/>
    <property type="match status" value="1"/>
</dbReference>
<dbReference type="InterPro" id="IPR027417">
    <property type="entry name" value="P-loop_NTPase"/>
</dbReference>
<dbReference type="InterPro" id="IPR000639">
    <property type="entry name" value="Epox_hydrolase-like"/>
</dbReference>
<evidence type="ECO:0000256" key="4">
    <source>
        <dbReference type="ARBA" id="ARBA00022801"/>
    </source>
</evidence>
<dbReference type="SMART" id="SM00534">
    <property type="entry name" value="MUTSac"/>
    <property type="match status" value="1"/>
</dbReference>
<dbReference type="Gene3D" id="3.40.50.300">
    <property type="entry name" value="P-loop containing nucleotide triphosphate hydrolases"/>
    <property type="match status" value="2"/>
</dbReference>
<keyword evidence="2" id="KW-0547">Nucleotide-binding</keyword>
<feature type="compositionally biased region" description="Basic residues" evidence="7">
    <location>
        <begin position="437"/>
        <end position="446"/>
    </location>
</feature>
<keyword evidence="4" id="KW-0378">Hydrolase</keyword>
<evidence type="ECO:0000313" key="10">
    <source>
        <dbReference type="EMBL" id="KAJ3516696.1"/>
    </source>
</evidence>
<accession>A0A9W8N0Z3</accession>
<dbReference type="Pfam" id="PF06441">
    <property type="entry name" value="EHN"/>
    <property type="match status" value="1"/>
</dbReference>
<dbReference type="Proteomes" id="UP001148786">
    <property type="component" value="Unassembled WGS sequence"/>
</dbReference>
<keyword evidence="3" id="KW-0058">Aromatic hydrocarbons catabolism</keyword>
<evidence type="ECO:0000256" key="7">
    <source>
        <dbReference type="SAM" id="MobiDB-lite"/>
    </source>
</evidence>
<feature type="compositionally biased region" description="Basic and acidic residues" evidence="7">
    <location>
        <begin position="618"/>
        <end position="632"/>
    </location>
</feature>
<dbReference type="GO" id="GO:0030983">
    <property type="term" value="F:mismatched DNA binding"/>
    <property type="evidence" value="ECO:0007669"/>
    <property type="project" value="InterPro"/>
</dbReference>
<comment type="caution">
    <text evidence="10">The sequence shown here is derived from an EMBL/GenBank/DDBJ whole genome shotgun (WGS) entry which is preliminary data.</text>
</comment>
<dbReference type="Pfam" id="PF00488">
    <property type="entry name" value="MutS_V"/>
    <property type="match status" value="1"/>
</dbReference>
<dbReference type="GO" id="GO:0097176">
    <property type="term" value="P:epoxide metabolic process"/>
    <property type="evidence" value="ECO:0007669"/>
    <property type="project" value="TreeGrafter"/>
</dbReference>
<feature type="compositionally biased region" description="Low complexity" evidence="7">
    <location>
        <begin position="608"/>
        <end position="617"/>
    </location>
</feature>
<dbReference type="SMART" id="SM00533">
    <property type="entry name" value="MUTSd"/>
    <property type="match status" value="1"/>
</dbReference>
<dbReference type="OrthoDB" id="29596at2759"/>
<dbReference type="GO" id="GO:0006298">
    <property type="term" value="P:mismatch repair"/>
    <property type="evidence" value="ECO:0007669"/>
    <property type="project" value="InterPro"/>
</dbReference>
<evidence type="ECO:0000256" key="1">
    <source>
        <dbReference type="ARBA" id="ARBA00010088"/>
    </source>
</evidence>
<evidence type="ECO:0000313" key="11">
    <source>
        <dbReference type="Proteomes" id="UP001148786"/>
    </source>
</evidence>
<evidence type="ECO:0000256" key="5">
    <source>
        <dbReference type="ARBA" id="ARBA00022840"/>
    </source>
</evidence>
<name>A0A9W8N0Z3_9AGAR</name>
<dbReference type="Gene3D" id="1.10.1420.10">
    <property type="match status" value="1"/>
</dbReference>
<feature type="domain" description="DNA mismatch repair proteins mutS family" evidence="9">
    <location>
        <begin position="1108"/>
        <end position="1317"/>
    </location>
</feature>
<feature type="region of interest" description="Disordered" evidence="7">
    <location>
        <begin position="603"/>
        <end position="632"/>
    </location>
</feature>
<feature type="region of interest" description="Disordered" evidence="7">
    <location>
        <begin position="431"/>
        <end position="499"/>
    </location>
</feature>
<dbReference type="InterPro" id="IPR036187">
    <property type="entry name" value="DNA_mismatch_repair_MutS_sf"/>
</dbReference>
<evidence type="ECO:0000256" key="2">
    <source>
        <dbReference type="ARBA" id="ARBA00022741"/>
    </source>
</evidence>
<evidence type="ECO:0000256" key="3">
    <source>
        <dbReference type="ARBA" id="ARBA00022797"/>
    </source>
</evidence>
<evidence type="ECO:0000256" key="6">
    <source>
        <dbReference type="ARBA" id="ARBA00023125"/>
    </source>
</evidence>
<comment type="similarity">
    <text evidence="1">Belongs to the peptidase S33 family.</text>
</comment>
<dbReference type="PANTHER" id="PTHR21661:SF35">
    <property type="entry name" value="EPOXIDE HYDROLASE"/>
    <property type="match status" value="1"/>
</dbReference>
<dbReference type="PANTHER" id="PTHR21661">
    <property type="entry name" value="EPOXIDE HYDROLASE 1-RELATED"/>
    <property type="match status" value="1"/>
</dbReference>
<dbReference type="EMBL" id="JANKHO010000045">
    <property type="protein sequence ID" value="KAJ3516696.1"/>
    <property type="molecule type" value="Genomic_DNA"/>
</dbReference>
<dbReference type="InterPro" id="IPR029058">
    <property type="entry name" value="AB_hydrolase_fold"/>
</dbReference>
<evidence type="ECO:0000259" key="9">
    <source>
        <dbReference type="SMART" id="SM00534"/>
    </source>
</evidence>
<evidence type="ECO:0000259" key="8">
    <source>
        <dbReference type="SMART" id="SM00533"/>
    </source>
</evidence>
<dbReference type="SUPFAM" id="SSF53474">
    <property type="entry name" value="alpha/beta-Hydrolases"/>
    <property type="match status" value="1"/>
</dbReference>
<keyword evidence="6" id="KW-0238">DNA-binding</keyword>
<dbReference type="GO" id="GO:0005524">
    <property type="term" value="F:ATP binding"/>
    <property type="evidence" value="ECO:0007669"/>
    <property type="project" value="UniProtKB-KW"/>
</dbReference>
<dbReference type="InterPro" id="IPR000432">
    <property type="entry name" value="DNA_mismatch_repair_MutS_C"/>
</dbReference>
<reference evidence="10" key="1">
    <citation type="submission" date="2022-07" db="EMBL/GenBank/DDBJ databases">
        <title>Genome Sequence of Agrocybe chaxingu.</title>
        <authorList>
            <person name="Buettner E."/>
        </authorList>
    </citation>
    <scope>NUCLEOTIDE SEQUENCE</scope>
    <source>
        <strain evidence="10">MP-N11</strain>
    </source>
</reference>
<evidence type="ECO:0008006" key="12">
    <source>
        <dbReference type="Google" id="ProtNLM"/>
    </source>
</evidence>
<dbReference type="InterPro" id="IPR007696">
    <property type="entry name" value="DNA_mismatch_repair_MutS_core"/>
</dbReference>
<protein>
    <recommendedName>
        <fullName evidence="12">DNA mismatch repair proteins mutS family domain-containing protein</fullName>
    </recommendedName>
</protein>
<sequence length="1387" mass="153993">MAEQPFKIAVPDASIGLLKKKLALTVFPDELEDAGRDYGVPLADLRRLVARWQDGYDWKKYEAQLNDELLQFTKDIEVEGFGTLNVHYVHKKSDVVDAIPLLFVHGCSFYEVRKILPLLVEASPEHPSFHVVAFSLPGYGFSEAPKKPGFELAQFAEVGNKLMLALGYNEYGMVKFHVLGLSFTDLLRQTVTQGGDWGSLITRKIAQLYGKKYSKAWHTNFPMQVSFLLLHMGGTIHPACFVSHRAPPPHPIHRPLLLLSHLLFSYTPAEQEGLKRTMWYRDHEIGYFMEQATQPQTLGYGLTDSPAGLLAWIYEKLVSWTDSYPWEDDEVLTWVSIYWFSRAGPAASLRIYYEVSKAYPTLSTKAEPTEIPMGHSYFPKELVVLPRRWLKASNLVFESGHETGGHFAAHEKPQELVSDLRKMFGKGGPTFGVWTMPKRKQIRTKGRGTLEDSDDSSNQSESPSDRPDGKRVRWQGKGGSTLQDEDSKASSDEEASEPPEKTCLAALGSLGCAYYDPNTRVLSLLEDTQDTLHFDLTQMLLGQVNADVVLTSTKSDDGFIDALNGYMEGKDSLFQIRPFKDFAASKGKSRLLSLSRFASLAPDDHDLPPSSDSGSSSSRDRPHNAYDFMRSRREVTGDPTAKRWNASVRLSNFALVDSAPFCMASVGALLDHIVRERALTDFDDDGVGSLDISDIEILSLSLQVFENESHASVHSDKTKEGLSLFGILNNTKTTLGRTLLRTWLLRPSLSLQVIHDRLDAVECFMRAENLSSTSLLRTHLKGLKNIPRIMGLMKTGKSKLVDWQGLVKVPIILYCSQHSKSPIVLQFTYHATMLRDSLSELHEASGVDVVKRLIRALDTATFKELGTRINEIIDWEESSANERVCVRPHIDEDLDNRKHVYHGIDSILSTVAEQIAETVPPDFAATLNVVYFPQLGAISFVSLCWMNGAQRLAFNQLRVGHFKYACSVFALGLCPDFLVLTSAHVYFKSSQMHDMDSHIGDLHSTIVDRELEIVQELLEEVLTSDGTIGGACDVSAELDCLLSFAEASRLFNYQRPEMVEENVIEILHGRHPLHEQVIDTFVPNDARILGGAGIGSDVDPPDDERQWNSVLLCTGANACGKSVYLKQIALIQIMAQIGCFVPAESATLGVVDKSCSIHPLGVTGFALQQVLQLATSYEMTTDGAGLFCGVLQHLLNRGSNCPKVLVATHFHDVFNEELLNPESIPVSFLHMQVMFTSRTGAVVESSSFDPSSATGCTSPSASVVEDDMVARKIGPAEKITYLYRVAEGLSLDSHAAKCAEIFGIPLRIVERAHHLLSTHELGRLLDEEMSDAERKDLENAEAVCRRFLAWDLKADEESDLHEGAVKTKLGQVLGKETGDGDDDVDSE</sequence>
<keyword evidence="5" id="KW-0067">ATP-binding</keyword>
<dbReference type="InterPro" id="IPR010497">
    <property type="entry name" value="Epoxide_hydro_N"/>
</dbReference>
<feature type="region of interest" description="Disordered" evidence="7">
    <location>
        <begin position="1365"/>
        <end position="1387"/>
    </location>
</feature>
<gene>
    <name evidence="10" type="ORF">NLJ89_g964</name>
</gene>
<dbReference type="SUPFAM" id="SSF48334">
    <property type="entry name" value="DNA repair protein MutS, domain III"/>
    <property type="match status" value="1"/>
</dbReference>
<dbReference type="PRINTS" id="PR00412">
    <property type="entry name" value="EPOXHYDRLASE"/>
</dbReference>
<dbReference type="Pfam" id="PF05192">
    <property type="entry name" value="MutS_III"/>
    <property type="match status" value="1"/>
</dbReference>
<organism evidence="10 11">
    <name type="scientific">Agrocybe chaxingu</name>
    <dbReference type="NCBI Taxonomy" id="84603"/>
    <lineage>
        <taxon>Eukaryota</taxon>
        <taxon>Fungi</taxon>
        <taxon>Dikarya</taxon>
        <taxon>Basidiomycota</taxon>
        <taxon>Agaricomycotina</taxon>
        <taxon>Agaricomycetes</taxon>
        <taxon>Agaricomycetidae</taxon>
        <taxon>Agaricales</taxon>
        <taxon>Agaricineae</taxon>
        <taxon>Strophariaceae</taxon>
        <taxon>Agrocybe</taxon>
    </lineage>
</organism>
<feature type="domain" description="DNA mismatch repair protein MutS core" evidence="8">
    <location>
        <begin position="719"/>
        <end position="1077"/>
    </location>
</feature>
<dbReference type="Gene3D" id="3.40.50.1820">
    <property type="entry name" value="alpha/beta hydrolase"/>
    <property type="match status" value="1"/>
</dbReference>
<dbReference type="GO" id="GO:0004301">
    <property type="term" value="F:epoxide hydrolase activity"/>
    <property type="evidence" value="ECO:0007669"/>
    <property type="project" value="TreeGrafter"/>
</dbReference>
<keyword evidence="11" id="KW-1185">Reference proteome</keyword>